<sequence length="29" mass="3312">MSVLFSFPEVVLATVVLMDQTNMTKSFFE</sequence>
<name>A0AAC9X2Q1_ACEPA</name>
<geneLocation type="plasmid" evidence="2">
    <name>pap1468-3</name>
</geneLocation>
<dbReference type="AlphaFoldDB" id="A0AAC9X2Q1"/>
<proteinExistence type="predicted"/>
<evidence type="ECO:0000313" key="2">
    <source>
        <dbReference type="Proteomes" id="UP000196816"/>
    </source>
</evidence>
<protein>
    <submittedName>
        <fullName evidence="1">Uncharacterized protein</fullName>
    </submittedName>
</protein>
<dbReference type="EMBL" id="CP021925">
    <property type="protein sequence ID" value="ASC07521.1"/>
    <property type="molecule type" value="Genomic_DNA"/>
</dbReference>
<gene>
    <name evidence="1" type="ORF">S101468_03320</name>
</gene>
<dbReference type="Proteomes" id="UP000196816">
    <property type="component" value="Plasmid pAP1468-3"/>
</dbReference>
<reference evidence="1 2" key="1">
    <citation type="submission" date="2017-06" db="EMBL/GenBank/DDBJ databases">
        <title>Genome sequence of Acetobacter pasteurianus subsp. pasteurianus strain SRCM101468.</title>
        <authorList>
            <person name="Cho S.H."/>
        </authorList>
    </citation>
    <scope>NUCLEOTIDE SEQUENCE [LARGE SCALE GENOMIC DNA]</scope>
    <source>
        <strain evidence="1 2">SRCM101468</strain>
        <plasmid evidence="2">pap1468-3</plasmid>
    </source>
</reference>
<organism evidence="1 2">
    <name type="scientific">Acetobacter pasteurianus subsp. pasteurianus</name>
    <dbReference type="NCBI Taxonomy" id="481145"/>
    <lineage>
        <taxon>Bacteria</taxon>
        <taxon>Pseudomonadati</taxon>
        <taxon>Pseudomonadota</taxon>
        <taxon>Alphaproteobacteria</taxon>
        <taxon>Acetobacterales</taxon>
        <taxon>Acetobacteraceae</taxon>
        <taxon>Acetobacter</taxon>
    </lineage>
</organism>
<keyword evidence="1" id="KW-0614">Plasmid</keyword>
<evidence type="ECO:0000313" key="1">
    <source>
        <dbReference type="EMBL" id="ASC07521.1"/>
    </source>
</evidence>
<accession>A0AAC9X2Q1</accession>